<gene>
    <name evidence="2" type="ORF">H9777_04510</name>
</gene>
<evidence type="ECO:0000313" key="3">
    <source>
        <dbReference type="Proteomes" id="UP000783796"/>
    </source>
</evidence>
<dbReference type="PANTHER" id="PTHR30383:SF29">
    <property type="entry name" value="SGNH HYDROLASE-TYPE ESTERASE DOMAIN-CONTAINING PROTEIN"/>
    <property type="match status" value="1"/>
</dbReference>
<dbReference type="InterPro" id="IPR013830">
    <property type="entry name" value="SGNH_hydro"/>
</dbReference>
<keyword evidence="2" id="KW-0378">Hydrolase</keyword>
<dbReference type="SUPFAM" id="SSF52266">
    <property type="entry name" value="SGNH hydrolase"/>
    <property type="match status" value="1"/>
</dbReference>
<dbReference type="InterPro" id="IPR036514">
    <property type="entry name" value="SGNH_hydro_sf"/>
</dbReference>
<evidence type="ECO:0000259" key="1">
    <source>
        <dbReference type="Pfam" id="PF13472"/>
    </source>
</evidence>
<dbReference type="GO" id="GO:0016788">
    <property type="term" value="F:hydrolase activity, acting on ester bonds"/>
    <property type="evidence" value="ECO:0007669"/>
    <property type="project" value="UniProtKB-ARBA"/>
</dbReference>
<reference evidence="2" key="2">
    <citation type="submission" date="2021-04" db="EMBL/GenBank/DDBJ databases">
        <authorList>
            <person name="Gilroy R."/>
        </authorList>
    </citation>
    <scope>NUCLEOTIDE SEQUENCE</scope>
    <source>
        <strain evidence="2">G4-2901</strain>
    </source>
</reference>
<proteinExistence type="predicted"/>
<name>A0A948TBA0_9BACT</name>
<evidence type="ECO:0000313" key="2">
    <source>
        <dbReference type="EMBL" id="MBU3837575.1"/>
    </source>
</evidence>
<comment type="caution">
    <text evidence="2">The sequence shown here is derived from an EMBL/GenBank/DDBJ whole genome shotgun (WGS) entry which is preliminary data.</text>
</comment>
<protein>
    <submittedName>
        <fullName evidence="2">SGNH/GDSL hydrolase family protein</fullName>
    </submittedName>
</protein>
<accession>A0A948TBA0</accession>
<reference evidence="2" key="1">
    <citation type="journal article" date="2021" name="PeerJ">
        <title>Extensive microbial diversity within the chicken gut microbiome revealed by metagenomics and culture.</title>
        <authorList>
            <person name="Gilroy R."/>
            <person name="Ravi A."/>
            <person name="Getino M."/>
            <person name="Pursley I."/>
            <person name="Horton D.L."/>
            <person name="Alikhan N.F."/>
            <person name="Baker D."/>
            <person name="Gharbi K."/>
            <person name="Hall N."/>
            <person name="Watson M."/>
            <person name="Adriaenssens E.M."/>
            <person name="Foster-Nyarko E."/>
            <person name="Jarju S."/>
            <person name="Secka A."/>
            <person name="Antonio M."/>
            <person name="Oren A."/>
            <person name="Chaudhuri R.R."/>
            <person name="La Ragione R."/>
            <person name="Hildebrand F."/>
            <person name="Pallen M.J."/>
        </authorList>
    </citation>
    <scope>NUCLEOTIDE SEQUENCE</scope>
    <source>
        <strain evidence="2">G4-2901</strain>
    </source>
</reference>
<dbReference type="Pfam" id="PF13472">
    <property type="entry name" value="Lipase_GDSL_2"/>
    <property type="match status" value="1"/>
</dbReference>
<dbReference type="CDD" id="cd01825">
    <property type="entry name" value="SGNH_hydrolase_peri1"/>
    <property type="match status" value="1"/>
</dbReference>
<organism evidence="2 3">
    <name type="scientific">Candidatus Phocaeicola faecigallinarum</name>
    <dbReference type="NCBI Taxonomy" id="2838732"/>
    <lineage>
        <taxon>Bacteria</taxon>
        <taxon>Pseudomonadati</taxon>
        <taxon>Bacteroidota</taxon>
        <taxon>Bacteroidia</taxon>
        <taxon>Bacteroidales</taxon>
        <taxon>Bacteroidaceae</taxon>
        <taxon>Phocaeicola</taxon>
    </lineage>
</organism>
<dbReference type="Proteomes" id="UP000783796">
    <property type="component" value="Unassembled WGS sequence"/>
</dbReference>
<sequence>MKREKRTRQSRCFFYRCLVLGYIVLFQSLSFVVAQDVIPDKARRDHNSGPVYSSAAMEKLMKFIPVSSSMPSSFKDTTENVILDPNGSLDGFWEKLSVMDRPVRIVHIGDSHVRGHVFPYIMRKLLEEDFGHEAVIDYKVSYNTTGLAHETGKAGIVYHIMGVNGATCESFNKPERISEITSLNPDLLILSFGTNEAHGRNYKTTEHRMQMTNLINELKKGCVNSAFLITTPPGAYVKSGRWQKVINVRTPRVVDTEKNFAAENGLAVWDLFDVVGGEKFACKNWTAAGMFQRDKIHFTHEGYTLQGLLLHEAFIKAYNDYVATKIH</sequence>
<feature type="domain" description="SGNH hydrolase-type esterase" evidence="1">
    <location>
        <begin position="145"/>
        <end position="304"/>
    </location>
</feature>
<dbReference type="EMBL" id="JAHLFW010000042">
    <property type="protein sequence ID" value="MBU3837575.1"/>
    <property type="molecule type" value="Genomic_DNA"/>
</dbReference>
<dbReference type="PANTHER" id="PTHR30383">
    <property type="entry name" value="THIOESTERASE 1/PROTEASE 1/LYSOPHOSPHOLIPASE L1"/>
    <property type="match status" value="1"/>
</dbReference>
<dbReference type="InterPro" id="IPR051532">
    <property type="entry name" value="Ester_Hydrolysis_Enzymes"/>
</dbReference>
<dbReference type="AlphaFoldDB" id="A0A948TBA0"/>
<dbReference type="Gene3D" id="3.40.50.1110">
    <property type="entry name" value="SGNH hydrolase"/>
    <property type="match status" value="1"/>
</dbReference>